<evidence type="ECO:0000313" key="1">
    <source>
        <dbReference type="EMBL" id="RNA26791.1"/>
    </source>
</evidence>
<name>A0A3M7RTB4_BRAPC</name>
<protein>
    <submittedName>
        <fullName evidence="1">Uncharacterized protein</fullName>
    </submittedName>
</protein>
<dbReference type="AlphaFoldDB" id="A0A3M7RTB4"/>
<evidence type="ECO:0000313" key="2">
    <source>
        <dbReference type="Proteomes" id="UP000276133"/>
    </source>
</evidence>
<gene>
    <name evidence="1" type="ORF">BpHYR1_053470</name>
</gene>
<dbReference type="EMBL" id="REGN01002674">
    <property type="protein sequence ID" value="RNA26791.1"/>
    <property type="molecule type" value="Genomic_DNA"/>
</dbReference>
<reference evidence="1 2" key="1">
    <citation type="journal article" date="2018" name="Sci. Rep.">
        <title>Genomic signatures of local adaptation to the degree of environmental predictability in rotifers.</title>
        <authorList>
            <person name="Franch-Gras L."/>
            <person name="Hahn C."/>
            <person name="Garcia-Roger E.M."/>
            <person name="Carmona M.J."/>
            <person name="Serra M."/>
            <person name="Gomez A."/>
        </authorList>
    </citation>
    <scope>NUCLEOTIDE SEQUENCE [LARGE SCALE GENOMIC DNA]</scope>
    <source>
        <strain evidence="1">HYR1</strain>
    </source>
</reference>
<sequence>MQKMLIKNGIRFIYNKQINVVVSVSAFYPKKKTPEKNKRILNRSSIFSIDIPIYTNAQKHLALLTESSVFSFYYLFAI</sequence>
<dbReference type="Proteomes" id="UP000276133">
    <property type="component" value="Unassembled WGS sequence"/>
</dbReference>
<proteinExistence type="predicted"/>
<comment type="caution">
    <text evidence="1">The sequence shown here is derived from an EMBL/GenBank/DDBJ whole genome shotgun (WGS) entry which is preliminary data.</text>
</comment>
<accession>A0A3M7RTB4</accession>
<organism evidence="1 2">
    <name type="scientific">Brachionus plicatilis</name>
    <name type="common">Marine rotifer</name>
    <name type="synonym">Brachionus muelleri</name>
    <dbReference type="NCBI Taxonomy" id="10195"/>
    <lineage>
        <taxon>Eukaryota</taxon>
        <taxon>Metazoa</taxon>
        <taxon>Spiralia</taxon>
        <taxon>Gnathifera</taxon>
        <taxon>Rotifera</taxon>
        <taxon>Eurotatoria</taxon>
        <taxon>Monogononta</taxon>
        <taxon>Pseudotrocha</taxon>
        <taxon>Ploima</taxon>
        <taxon>Brachionidae</taxon>
        <taxon>Brachionus</taxon>
    </lineage>
</organism>
<keyword evidence="2" id="KW-1185">Reference proteome</keyword>